<proteinExistence type="predicted"/>
<evidence type="ECO:0000256" key="1">
    <source>
        <dbReference type="SAM" id="MobiDB-lite"/>
    </source>
</evidence>
<organism evidence="2 3">
    <name type="scientific">Lasiosphaeria ovina</name>
    <dbReference type="NCBI Taxonomy" id="92902"/>
    <lineage>
        <taxon>Eukaryota</taxon>
        <taxon>Fungi</taxon>
        <taxon>Dikarya</taxon>
        <taxon>Ascomycota</taxon>
        <taxon>Pezizomycotina</taxon>
        <taxon>Sordariomycetes</taxon>
        <taxon>Sordariomycetidae</taxon>
        <taxon>Sordariales</taxon>
        <taxon>Lasiosphaeriaceae</taxon>
        <taxon>Lasiosphaeria</taxon>
    </lineage>
</organism>
<feature type="region of interest" description="Disordered" evidence="1">
    <location>
        <begin position="204"/>
        <end position="306"/>
    </location>
</feature>
<feature type="compositionally biased region" description="Basic residues" evidence="1">
    <location>
        <begin position="282"/>
        <end position="293"/>
    </location>
</feature>
<name>A0AAE0NMA8_9PEZI</name>
<keyword evidence="3" id="KW-1185">Reference proteome</keyword>
<comment type="caution">
    <text evidence="2">The sequence shown here is derived from an EMBL/GenBank/DDBJ whole genome shotgun (WGS) entry which is preliminary data.</text>
</comment>
<evidence type="ECO:0000313" key="2">
    <source>
        <dbReference type="EMBL" id="KAK3384182.1"/>
    </source>
</evidence>
<dbReference type="AlphaFoldDB" id="A0AAE0NMA8"/>
<evidence type="ECO:0000313" key="3">
    <source>
        <dbReference type="Proteomes" id="UP001287356"/>
    </source>
</evidence>
<reference evidence="2" key="1">
    <citation type="journal article" date="2023" name="Mol. Phylogenet. Evol.">
        <title>Genome-scale phylogeny and comparative genomics of the fungal order Sordariales.</title>
        <authorList>
            <person name="Hensen N."/>
            <person name="Bonometti L."/>
            <person name="Westerberg I."/>
            <person name="Brannstrom I.O."/>
            <person name="Guillou S."/>
            <person name="Cros-Aarteil S."/>
            <person name="Calhoun S."/>
            <person name="Haridas S."/>
            <person name="Kuo A."/>
            <person name="Mondo S."/>
            <person name="Pangilinan J."/>
            <person name="Riley R."/>
            <person name="LaButti K."/>
            <person name="Andreopoulos B."/>
            <person name="Lipzen A."/>
            <person name="Chen C."/>
            <person name="Yan M."/>
            <person name="Daum C."/>
            <person name="Ng V."/>
            <person name="Clum A."/>
            <person name="Steindorff A."/>
            <person name="Ohm R.A."/>
            <person name="Martin F."/>
            <person name="Silar P."/>
            <person name="Natvig D.O."/>
            <person name="Lalanne C."/>
            <person name="Gautier V."/>
            <person name="Ament-Velasquez S.L."/>
            <person name="Kruys A."/>
            <person name="Hutchinson M.I."/>
            <person name="Powell A.J."/>
            <person name="Barry K."/>
            <person name="Miller A.N."/>
            <person name="Grigoriev I.V."/>
            <person name="Debuchy R."/>
            <person name="Gladieux P."/>
            <person name="Hiltunen Thoren M."/>
            <person name="Johannesson H."/>
        </authorList>
    </citation>
    <scope>NUCLEOTIDE SEQUENCE</scope>
    <source>
        <strain evidence="2">CBS 958.72</strain>
    </source>
</reference>
<dbReference type="EMBL" id="JAULSN010000001">
    <property type="protein sequence ID" value="KAK3384182.1"/>
    <property type="molecule type" value="Genomic_DNA"/>
</dbReference>
<feature type="compositionally biased region" description="Polar residues" evidence="1">
    <location>
        <begin position="227"/>
        <end position="250"/>
    </location>
</feature>
<accession>A0AAE0NMA8</accession>
<reference evidence="2" key="2">
    <citation type="submission" date="2023-06" db="EMBL/GenBank/DDBJ databases">
        <authorList>
            <consortium name="Lawrence Berkeley National Laboratory"/>
            <person name="Haridas S."/>
            <person name="Hensen N."/>
            <person name="Bonometti L."/>
            <person name="Westerberg I."/>
            <person name="Brannstrom I.O."/>
            <person name="Guillou S."/>
            <person name="Cros-Aarteil S."/>
            <person name="Calhoun S."/>
            <person name="Kuo A."/>
            <person name="Mondo S."/>
            <person name="Pangilinan J."/>
            <person name="Riley R."/>
            <person name="Labutti K."/>
            <person name="Andreopoulos B."/>
            <person name="Lipzen A."/>
            <person name="Chen C."/>
            <person name="Yanf M."/>
            <person name="Daum C."/>
            <person name="Ng V."/>
            <person name="Clum A."/>
            <person name="Steindorff A."/>
            <person name="Ohm R."/>
            <person name="Martin F."/>
            <person name="Silar P."/>
            <person name="Natvig D."/>
            <person name="Lalanne C."/>
            <person name="Gautier V."/>
            <person name="Ament-Velasquez S.L."/>
            <person name="Kruys A."/>
            <person name="Hutchinson M.I."/>
            <person name="Powell A.J."/>
            <person name="Barry K."/>
            <person name="Miller A.N."/>
            <person name="Grigoriev I.V."/>
            <person name="Debuchy R."/>
            <person name="Gladieux P."/>
            <person name="Thoren M.H."/>
            <person name="Johannesson H."/>
        </authorList>
    </citation>
    <scope>NUCLEOTIDE SEQUENCE</scope>
    <source>
        <strain evidence="2">CBS 958.72</strain>
    </source>
</reference>
<dbReference type="Proteomes" id="UP001287356">
    <property type="component" value="Unassembled WGS sequence"/>
</dbReference>
<sequence>MASCSGQEVYGGRKKAARLLNRQHAGGSVWKRLYARREAHSVVGWARLADSPEQKLQRLGLPPFLARPPTVVNRLDYRGGEAAMADNVSDRDHDSSEGWAIPSVWADVCVVLELLRCVVDTAASEMGSTGTGSDYLSRSHCIERLANLDPGKGRLKKADWRLRSRNQSPQEKICRLRPLQRHAGSDGMAMLSCEVAGCEMEEEKRHGGGRTRRGRQAVGRRGMEDQVQANTSTGLPVQDEQGSSANSQHGHATRGMYCAGGNGRPDDVAVKKMGEKCGRSQPNHRARRARRARLPPGRLQANFQRL</sequence>
<gene>
    <name evidence="2" type="ORF">B0T24DRAFT_74392</name>
</gene>
<feature type="compositionally biased region" description="Basic and acidic residues" evidence="1">
    <location>
        <begin position="264"/>
        <end position="278"/>
    </location>
</feature>
<protein>
    <submittedName>
        <fullName evidence="2">Uncharacterized protein</fullName>
    </submittedName>
</protein>